<evidence type="ECO:0008006" key="4">
    <source>
        <dbReference type="Google" id="ProtNLM"/>
    </source>
</evidence>
<accession>A0A1G9BS49</accession>
<evidence type="ECO:0000313" key="3">
    <source>
        <dbReference type="Proteomes" id="UP000199053"/>
    </source>
</evidence>
<feature type="chain" id="PRO_5011546451" description="DUF1007 family protein" evidence="1">
    <location>
        <begin position="26"/>
        <end position="212"/>
    </location>
</feature>
<dbReference type="Proteomes" id="UP000199053">
    <property type="component" value="Unassembled WGS sequence"/>
</dbReference>
<gene>
    <name evidence="2" type="ORF">SAMN05660337_0401</name>
</gene>
<proteinExistence type="predicted"/>
<reference evidence="3" key="1">
    <citation type="submission" date="2016-10" db="EMBL/GenBank/DDBJ databases">
        <authorList>
            <person name="Varghese N."/>
            <person name="Submissions S."/>
        </authorList>
    </citation>
    <scope>NUCLEOTIDE SEQUENCE [LARGE SCALE GENOMIC DNA]</scope>
    <source>
        <strain evidence="3">DSM 16995</strain>
    </source>
</reference>
<dbReference type="Pfam" id="PF06226">
    <property type="entry name" value="DUF1007"/>
    <property type="match status" value="1"/>
</dbReference>
<dbReference type="STRING" id="246191.SAMN05660337_0401"/>
<sequence>MRIDPPQLFKKKSLTLLLFFLVATAQLIPLAPTQAYAHPHVFVDCSLIFEFDSKGLKGVRQKWSFDEMFAVMILGDFDTDRNNILSQDEAEAIENGAFVNLKNFNYFTTIIIDGQPYTINEVTEFTPSIEKNTLVYEFFIPCRVEEKGTKHTVIAAIYDDSLYTAIQLDYKNQIKYLPNTTSAQLDVDLASELTSTYTQMAPEAAFLTFSPK</sequence>
<name>A0A1G9BS49_9BACT</name>
<protein>
    <recommendedName>
        <fullName evidence="4">DUF1007 family protein</fullName>
    </recommendedName>
</protein>
<keyword evidence="3" id="KW-1185">Reference proteome</keyword>
<dbReference type="EMBL" id="FNGA01000001">
    <property type="protein sequence ID" value="SDK42321.1"/>
    <property type="molecule type" value="Genomic_DNA"/>
</dbReference>
<dbReference type="RefSeq" id="WP_092157729.1">
    <property type="nucleotide sequence ID" value="NZ_FNGA01000001.1"/>
</dbReference>
<dbReference type="AlphaFoldDB" id="A0A1G9BS49"/>
<evidence type="ECO:0000313" key="2">
    <source>
        <dbReference type="EMBL" id="SDK42321.1"/>
    </source>
</evidence>
<dbReference type="OrthoDB" id="1679673at2"/>
<feature type="signal peptide" evidence="1">
    <location>
        <begin position="1"/>
        <end position="25"/>
    </location>
</feature>
<dbReference type="InterPro" id="IPR010412">
    <property type="entry name" value="DUF1007"/>
</dbReference>
<evidence type="ECO:0000256" key="1">
    <source>
        <dbReference type="SAM" id="SignalP"/>
    </source>
</evidence>
<keyword evidence="1" id="KW-0732">Signal</keyword>
<organism evidence="2 3">
    <name type="scientific">Maridesulfovibrio ferrireducens</name>
    <dbReference type="NCBI Taxonomy" id="246191"/>
    <lineage>
        <taxon>Bacteria</taxon>
        <taxon>Pseudomonadati</taxon>
        <taxon>Thermodesulfobacteriota</taxon>
        <taxon>Desulfovibrionia</taxon>
        <taxon>Desulfovibrionales</taxon>
        <taxon>Desulfovibrionaceae</taxon>
        <taxon>Maridesulfovibrio</taxon>
    </lineage>
</organism>